<feature type="region of interest" description="Disordered" evidence="1">
    <location>
        <begin position="183"/>
        <end position="214"/>
    </location>
</feature>
<proteinExistence type="predicted"/>
<accession>A0A2B7ZDI0</accession>
<feature type="region of interest" description="Disordered" evidence="1">
    <location>
        <begin position="1"/>
        <end position="45"/>
    </location>
</feature>
<gene>
    <name evidence="2" type="ORF">GX50_06180</name>
</gene>
<organism evidence="2 3">
    <name type="scientific">[Emmonsia] crescens</name>
    <dbReference type="NCBI Taxonomy" id="73230"/>
    <lineage>
        <taxon>Eukaryota</taxon>
        <taxon>Fungi</taxon>
        <taxon>Dikarya</taxon>
        <taxon>Ascomycota</taxon>
        <taxon>Pezizomycotina</taxon>
        <taxon>Eurotiomycetes</taxon>
        <taxon>Eurotiomycetidae</taxon>
        <taxon>Onygenales</taxon>
        <taxon>Ajellomycetaceae</taxon>
        <taxon>Emergomyces</taxon>
    </lineage>
</organism>
<dbReference type="Proteomes" id="UP000226031">
    <property type="component" value="Unassembled WGS sequence"/>
</dbReference>
<feature type="compositionally biased region" description="Low complexity" evidence="1">
    <location>
        <begin position="90"/>
        <end position="113"/>
    </location>
</feature>
<name>A0A2B7ZDI0_9EURO</name>
<dbReference type="AlphaFoldDB" id="A0A2B7ZDI0"/>
<feature type="region of interest" description="Disordered" evidence="1">
    <location>
        <begin position="59"/>
        <end position="122"/>
    </location>
</feature>
<feature type="region of interest" description="Disordered" evidence="1">
    <location>
        <begin position="254"/>
        <end position="276"/>
    </location>
</feature>
<evidence type="ECO:0000256" key="1">
    <source>
        <dbReference type="SAM" id="MobiDB-lite"/>
    </source>
</evidence>
<reference evidence="2 3" key="1">
    <citation type="submission" date="2017-10" db="EMBL/GenBank/DDBJ databases">
        <title>Comparative genomics in systemic dimorphic fungi from Ajellomycetaceae.</title>
        <authorList>
            <person name="Munoz J.F."/>
            <person name="Mcewen J.G."/>
            <person name="Clay O.K."/>
            <person name="Cuomo C.A."/>
        </authorList>
    </citation>
    <scope>NUCLEOTIDE SEQUENCE [LARGE SCALE GENOMIC DNA]</scope>
    <source>
        <strain evidence="2 3">UAMH4076</strain>
    </source>
</reference>
<keyword evidence="3" id="KW-1185">Reference proteome</keyword>
<evidence type="ECO:0000313" key="3">
    <source>
        <dbReference type="Proteomes" id="UP000226031"/>
    </source>
</evidence>
<comment type="caution">
    <text evidence="2">The sequence shown here is derived from an EMBL/GenBank/DDBJ whole genome shotgun (WGS) entry which is preliminary data.</text>
</comment>
<evidence type="ECO:0000313" key="2">
    <source>
        <dbReference type="EMBL" id="PGH31072.1"/>
    </source>
</evidence>
<dbReference type="EMBL" id="PDND01000143">
    <property type="protein sequence ID" value="PGH31072.1"/>
    <property type="molecule type" value="Genomic_DNA"/>
</dbReference>
<sequence length="276" mass="29575">MRSTPNLPGGRVDSQGVDCTTPEAVSLSTGVSSSEHRRDSGLPSRGFGIATAVEAENKTSLSPGFNGSAVQLNPHQNQDESSVVNPEFLTSPPLTPSNSETPSPETSISYSPSRNTFQANHSSLKSARPVFVGQQNNVNPTANARVPFMTSLGLGPKQSYNPTMNTGTQESLYNLNFDEWLHDDREEATPCPGPRGGETSMDQDMPFPSLTGSLSSYFTQADNLLSPTHQSDLGSKDPDLSQAAFDMLVDSNELLPELPVPPGLSRQAEPTILEKR</sequence>
<feature type="compositionally biased region" description="Polar residues" evidence="1">
    <location>
        <begin position="59"/>
        <end position="84"/>
    </location>
</feature>
<protein>
    <submittedName>
        <fullName evidence="2">Uncharacterized protein</fullName>
    </submittedName>
</protein>